<keyword evidence="3" id="KW-1185">Reference proteome</keyword>
<organism evidence="2 3">
    <name type="scientific">Porphyra umbilicalis</name>
    <name type="common">Purple laver</name>
    <name type="synonym">Red alga</name>
    <dbReference type="NCBI Taxonomy" id="2786"/>
    <lineage>
        <taxon>Eukaryota</taxon>
        <taxon>Rhodophyta</taxon>
        <taxon>Bangiophyceae</taxon>
        <taxon>Bangiales</taxon>
        <taxon>Bangiaceae</taxon>
        <taxon>Porphyra</taxon>
    </lineage>
</organism>
<feature type="compositionally biased region" description="Polar residues" evidence="1">
    <location>
        <begin position="77"/>
        <end position="89"/>
    </location>
</feature>
<gene>
    <name evidence="2" type="ORF">BU14_0311s0004</name>
</gene>
<protein>
    <submittedName>
        <fullName evidence="2">Uncharacterized protein</fullName>
    </submittedName>
</protein>
<dbReference type="EMBL" id="KV918965">
    <property type="protein sequence ID" value="OSX74065.1"/>
    <property type="molecule type" value="Genomic_DNA"/>
</dbReference>
<name>A0A1X6NZV2_PORUM</name>
<feature type="region of interest" description="Disordered" evidence="1">
    <location>
        <begin position="255"/>
        <end position="274"/>
    </location>
</feature>
<feature type="region of interest" description="Disordered" evidence="1">
    <location>
        <begin position="288"/>
        <end position="370"/>
    </location>
</feature>
<evidence type="ECO:0000313" key="3">
    <source>
        <dbReference type="Proteomes" id="UP000218209"/>
    </source>
</evidence>
<accession>A0A1X6NZV2</accession>
<feature type="region of interest" description="Disordered" evidence="1">
    <location>
        <begin position="1"/>
        <end position="57"/>
    </location>
</feature>
<reference evidence="2 3" key="1">
    <citation type="submission" date="2017-03" db="EMBL/GenBank/DDBJ databases">
        <title>WGS assembly of Porphyra umbilicalis.</title>
        <authorList>
            <person name="Brawley S.H."/>
            <person name="Blouin N.A."/>
            <person name="Ficko-Blean E."/>
            <person name="Wheeler G.L."/>
            <person name="Lohr M."/>
            <person name="Goodson H.V."/>
            <person name="Jenkins J.W."/>
            <person name="Blaby-Haas C.E."/>
            <person name="Helliwell K.E."/>
            <person name="Chan C."/>
            <person name="Marriage T."/>
            <person name="Bhattacharya D."/>
            <person name="Klein A.S."/>
            <person name="Badis Y."/>
            <person name="Brodie J."/>
            <person name="Cao Y."/>
            <person name="Collen J."/>
            <person name="Dittami S.M."/>
            <person name="Gachon C.M."/>
            <person name="Green B.R."/>
            <person name="Karpowicz S."/>
            <person name="Kim J.W."/>
            <person name="Kudahl U."/>
            <person name="Lin S."/>
            <person name="Michel G."/>
            <person name="Mittag M."/>
            <person name="Olson B.J."/>
            <person name="Pangilinan J."/>
            <person name="Peng Y."/>
            <person name="Qiu H."/>
            <person name="Shu S."/>
            <person name="Singer J.T."/>
            <person name="Smith A.G."/>
            <person name="Sprecher B.N."/>
            <person name="Wagner V."/>
            <person name="Wang W."/>
            <person name="Wang Z.-Y."/>
            <person name="Yan J."/>
            <person name="Yarish C."/>
            <person name="Zoeuner-Riek S."/>
            <person name="Zhuang Y."/>
            <person name="Zou Y."/>
            <person name="Lindquist E.A."/>
            <person name="Grimwood J."/>
            <person name="Barry K."/>
            <person name="Rokhsar D.S."/>
            <person name="Schmutz J."/>
            <person name="Stiller J.W."/>
            <person name="Grossman A.R."/>
            <person name="Prochnik S.E."/>
        </authorList>
    </citation>
    <scope>NUCLEOTIDE SEQUENCE [LARGE SCALE GENOMIC DNA]</scope>
    <source>
        <strain evidence="2">4086291</strain>
    </source>
</reference>
<proteinExistence type="predicted"/>
<feature type="compositionally biased region" description="Polar residues" evidence="1">
    <location>
        <begin position="32"/>
        <end position="44"/>
    </location>
</feature>
<sequence>MRHLCPACNASTTRSPHLGQEGSHSVCHECASRSTVDRSATQSGAGLGKRQREVAAAGDRSAVAVLGSKPSKRALLSVSQSKVTPTPSMRTAMAPPRPTAVPVLPFCRLTTPPSDTPTSGSSCSGAASDIVATSVAAAPAAAGVPSCTTASAAAKLGAAAPAPAFDEVGNADDDAAVNTTNDAAAKSGAATLTPAGDEAGDAAGVLSGNAGGDAAAKLGFATPAPADEEGGNVGGDAAGNSMGGAAADWSVATRAPTHHGTNAPSPTAAPMRRSSFASQAAAAVALSRSAASGGRLFRPTSWLPTRDASPSRRPPSSPRHGTPSLPHPYSARPRQPHADRGADPPPAHGHSRPAPTLPVERDSCDETTDPAEFRRFSPHQVGAAISTFAGAQLSPVRQLELYNAFTLGAVDGNIVGIVAVQEDIYRVAEAVSTFYRRANDGRMPYGTFCRMLRFLRRMR</sequence>
<dbReference type="AlphaFoldDB" id="A0A1X6NZV2"/>
<evidence type="ECO:0000256" key="1">
    <source>
        <dbReference type="SAM" id="MobiDB-lite"/>
    </source>
</evidence>
<evidence type="ECO:0000313" key="2">
    <source>
        <dbReference type="EMBL" id="OSX74065.1"/>
    </source>
</evidence>
<feature type="region of interest" description="Disordered" evidence="1">
    <location>
        <begin position="76"/>
        <end position="97"/>
    </location>
</feature>
<dbReference type="Proteomes" id="UP000218209">
    <property type="component" value="Unassembled WGS sequence"/>
</dbReference>